<keyword evidence="8" id="KW-1185">Reference proteome</keyword>
<dbReference type="InterPro" id="IPR006612">
    <property type="entry name" value="THAP_Znf"/>
</dbReference>
<protein>
    <submittedName>
        <fullName evidence="7">Jg18814 protein</fullName>
    </submittedName>
</protein>
<dbReference type="PANTHER" id="PTHR46927:SF3">
    <property type="entry name" value="THAP-TYPE DOMAIN-CONTAINING PROTEIN"/>
    <property type="match status" value="1"/>
</dbReference>
<gene>
    <name evidence="7" type="primary">jg18814</name>
    <name evidence="7" type="ORF">PAEG_LOCUS5550</name>
</gene>
<dbReference type="EMBL" id="CAKXAJ010018368">
    <property type="protein sequence ID" value="CAH2217666.1"/>
    <property type="molecule type" value="Genomic_DNA"/>
</dbReference>
<evidence type="ECO:0000313" key="7">
    <source>
        <dbReference type="EMBL" id="CAH2217666.1"/>
    </source>
</evidence>
<dbReference type="SMART" id="SM00692">
    <property type="entry name" value="DM3"/>
    <property type="match status" value="1"/>
</dbReference>
<evidence type="ECO:0000256" key="4">
    <source>
        <dbReference type="ARBA" id="ARBA00023125"/>
    </source>
</evidence>
<keyword evidence="2 5" id="KW-0863">Zinc-finger</keyword>
<dbReference type="OrthoDB" id="6920719at2759"/>
<evidence type="ECO:0000256" key="5">
    <source>
        <dbReference type="PROSITE-ProRule" id="PRU00309"/>
    </source>
</evidence>
<dbReference type="PANTHER" id="PTHR46927">
    <property type="entry name" value="AGAP005574-PA"/>
    <property type="match status" value="1"/>
</dbReference>
<organism evidence="7 8">
    <name type="scientific">Pararge aegeria aegeria</name>
    <dbReference type="NCBI Taxonomy" id="348720"/>
    <lineage>
        <taxon>Eukaryota</taxon>
        <taxon>Metazoa</taxon>
        <taxon>Ecdysozoa</taxon>
        <taxon>Arthropoda</taxon>
        <taxon>Hexapoda</taxon>
        <taxon>Insecta</taxon>
        <taxon>Pterygota</taxon>
        <taxon>Neoptera</taxon>
        <taxon>Endopterygota</taxon>
        <taxon>Lepidoptera</taxon>
        <taxon>Glossata</taxon>
        <taxon>Ditrysia</taxon>
        <taxon>Papilionoidea</taxon>
        <taxon>Nymphalidae</taxon>
        <taxon>Satyrinae</taxon>
        <taxon>Satyrini</taxon>
        <taxon>Parargina</taxon>
        <taxon>Pararge</taxon>
    </lineage>
</organism>
<keyword evidence="4 5" id="KW-0238">DNA-binding</keyword>
<comment type="caution">
    <text evidence="7">The sequence shown here is derived from an EMBL/GenBank/DDBJ whole genome shotgun (WGS) entry which is preliminary data.</text>
</comment>
<reference evidence="7" key="1">
    <citation type="submission" date="2022-03" db="EMBL/GenBank/DDBJ databases">
        <authorList>
            <person name="Lindestad O."/>
        </authorList>
    </citation>
    <scope>NUCLEOTIDE SEQUENCE</scope>
</reference>
<evidence type="ECO:0000313" key="8">
    <source>
        <dbReference type="Proteomes" id="UP000838756"/>
    </source>
</evidence>
<dbReference type="InterPro" id="IPR038441">
    <property type="entry name" value="THAP_Znf_sf"/>
</dbReference>
<keyword evidence="3" id="KW-0862">Zinc</keyword>
<dbReference type="SUPFAM" id="SSF57716">
    <property type="entry name" value="Glucocorticoid receptor-like (DNA-binding domain)"/>
    <property type="match status" value="1"/>
</dbReference>
<evidence type="ECO:0000256" key="1">
    <source>
        <dbReference type="ARBA" id="ARBA00022723"/>
    </source>
</evidence>
<dbReference type="Proteomes" id="UP000838756">
    <property type="component" value="Unassembled WGS sequence"/>
</dbReference>
<feature type="domain" description="THAP-type" evidence="6">
    <location>
        <begin position="1"/>
        <end position="87"/>
    </location>
</feature>
<dbReference type="SMART" id="SM00980">
    <property type="entry name" value="THAP"/>
    <property type="match status" value="1"/>
</dbReference>
<evidence type="ECO:0000256" key="3">
    <source>
        <dbReference type="ARBA" id="ARBA00022833"/>
    </source>
</evidence>
<sequence>MPSCAFKKCNNNSRNINKARGVTFHSFPPEPGILAKWVRIIRDDLKDEDWLPKKHSRICSAHFSEDKFYLTPAGLRKICKYAIPSFRAPKRLDRFQ</sequence>
<evidence type="ECO:0000259" key="6">
    <source>
        <dbReference type="PROSITE" id="PS50950"/>
    </source>
</evidence>
<dbReference type="Pfam" id="PF05485">
    <property type="entry name" value="THAP"/>
    <property type="match status" value="1"/>
</dbReference>
<proteinExistence type="predicted"/>
<dbReference type="InterPro" id="IPR052224">
    <property type="entry name" value="THAP_domain_protein"/>
</dbReference>
<dbReference type="Gene3D" id="6.20.210.20">
    <property type="entry name" value="THAP domain"/>
    <property type="match status" value="1"/>
</dbReference>
<evidence type="ECO:0000256" key="2">
    <source>
        <dbReference type="ARBA" id="ARBA00022771"/>
    </source>
</evidence>
<dbReference type="PROSITE" id="PS50950">
    <property type="entry name" value="ZF_THAP"/>
    <property type="match status" value="1"/>
</dbReference>
<dbReference type="GO" id="GO:0003677">
    <property type="term" value="F:DNA binding"/>
    <property type="evidence" value="ECO:0007669"/>
    <property type="project" value="UniProtKB-UniRule"/>
</dbReference>
<dbReference type="AlphaFoldDB" id="A0A8S4QQF1"/>
<dbReference type="GO" id="GO:0008270">
    <property type="term" value="F:zinc ion binding"/>
    <property type="evidence" value="ECO:0007669"/>
    <property type="project" value="UniProtKB-KW"/>
</dbReference>
<keyword evidence="1" id="KW-0479">Metal-binding</keyword>
<accession>A0A8S4QQF1</accession>
<name>A0A8S4QQF1_9NEOP</name>